<organism evidence="1 2">
    <name type="scientific">Dermacentor silvarum</name>
    <name type="common">Tick</name>
    <dbReference type="NCBI Taxonomy" id="543639"/>
    <lineage>
        <taxon>Eukaryota</taxon>
        <taxon>Metazoa</taxon>
        <taxon>Ecdysozoa</taxon>
        <taxon>Arthropoda</taxon>
        <taxon>Chelicerata</taxon>
        <taxon>Arachnida</taxon>
        <taxon>Acari</taxon>
        <taxon>Parasitiformes</taxon>
        <taxon>Ixodida</taxon>
        <taxon>Ixodoidea</taxon>
        <taxon>Ixodidae</taxon>
        <taxon>Rhipicephalinae</taxon>
        <taxon>Dermacentor</taxon>
    </lineage>
</organism>
<name>A0ACB8CEC3_DERSI</name>
<evidence type="ECO:0000313" key="1">
    <source>
        <dbReference type="EMBL" id="KAH7941031.1"/>
    </source>
</evidence>
<keyword evidence="2" id="KW-1185">Reference proteome</keyword>
<gene>
    <name evidence="1" type="ORF">HPB49_009382</name>
</gene>
<proteinExistence type="predicted"/>
<evidence type="ECO:0000313" key="2">
    <source>
        <dbReference type="Proteomes" id="UP000821865"/>
    </source>
</evidence>
<sequence>MEDAQLVALSGAEVQRPLLSEVISDPDIGASANAGAKACVEDVVIDDYFIPKGTVVYPNIWAVNHDPKYWKDPAKFDPGRYLNEDGSIIAPKPEYLVTFSVGRRACPGEMFATVEIFLAITHLLQKYRILLEKPLEYDLDSLETQLLRINGIKLRFLPRQAEDSSKTN</sequence>
<accession>A0ACB8CEC3</accession>
<dbReference type="Proteomes" id="UP000821865">
    <property type="component" value="Chromosome 7"/>
</dbReference>
<reference evidence="1" key="1">
    <citation type="submission" date="2020-05" db="EMBL/GenBank/DDBJ databases">
        <title>Large-scale comparative analyses of tick genomes elucidate their genetic diversity and vector capacities.</title>
        <authorList>
            <person name="Jia N."/>
            <person name="Wang J."/>
            <person name="Shi W."/>
            <person name="Du L."/>
            <person name="Sun Y."/>
            <person name="Zhan W."/>
            <person name="Jiang J."/>
            <person name="Wang Q."/>
            <person name="Zhang B."/>
            <person name="Ji P."/>
            <person name="Sakyi L.B."/>
            <person name="Cui X."/>
            <person name="Yuan T."/>
            <person name="Jiang B."/>
            <person name="Yang W."/>
            <person name="Lam T.T.-Y."/>
            <person name="Chang Q."/>
            <person name="Ding S."/>
            <person name="Wang X."/>
            <person name="Zhu J."/>
            <person name="Ruan X."/>
            <person name="Zhao L."/>
            <person name="Wei J."/>
            <person name="Que T."/>
            <person name="Du C."/>
            <person name="Cheng J."/>
            <person name="Dai P."/>
            <person name="Han X."/>
            <person name="Huang E."/>
            <person name="Gao Y."/>
            <person name="Liu J."/>
            <person name="Shao H."/>
            <person name="Ye R."/>
            <person name="Li L."/>
            <person name="Wei W."/>
            <person name="Wang X."/>
            <person name="Wang C."/>
            <person name="Yang T."/>
            <person name="Huo Q."/>
            <person name="Li W."/>
            <person name="Guo W."/>
            <person name="Chen H."/>
            <person name="Zhou L."/>
            <person name="Ni X."/>
            <person name="Tian J."/>
            <person name="Zhou Y."/>
            <person name="Sheng Y."/>
            <person name="Liu T."/>
            <person name="Pan Y."/>
            <person name="Xia L."/>
            <person name="Li J."/>
            <person name="Zhao F."/>
            <person name="Cao W."/>
        </authorList>
    </citation>
    <scope>NUCLEOTIDE SEQUENCE</scope>
    <source>
        <strain evidence="1">Dsil-2018</strain>
    </source>
</reference>
<comment type="caution">
    <text evidence="1">The sequence shown here is derived from an EMBL/GenBank/DDBJ whole genome shotgun (WGS) entry which is preliminary data.</text>
</comment>
<dbReference type="EMBL" id="CM023476">
    <property type="protein sequence ID" value="KAH7941031.1"/>
    <property type="molecule type" value="Genomic_DNA"/>
</dbReference>
<protein>
    <submittedName>
        <fullName evidence="1">Uncharacterized protein</fullName>
    </submittedName>
</protein>